<dbReference type="OrthoDB" id="2059825at2"/>
<protein>
    <submittedName>
        <fullName evidence="2">Uncharacterized protein</fullName>
    </submittedName>
</protein>
<evidence type="ECO:0000313" key="3">
    <source>
        <dbReference type="Proteomes" id="UP000183975"/>
    </source>
</evidence>
<reference evidence="2 3" key="1">
    <citation type="submission" date="2016-11" db="EMBL/GenBank/DDBJ databases">
        <authorList>
            <person name="Jaros S."/>
            <person name="Januszkiewicz K."/>
            <person name="Wedrychowicz H."/>
        </authorList>
    </citation>
    <scope>NUCLEOTIDE SEQUENCE [LARGE SCALE GENOMIC DNA]</scope>
    <source>
        <strain evidence="2 3">DSM 14214</strain>
    </source>
</reference>
<dbReference type="RefSeq" id="WP_016147271.1">
    <property type="nucleotide sequence ID" value="NZ_FRAH01000003.1"/>
</dbReference>
<evidence type="ECO:0000313" key="2">
    <source>
        <dbReference type="EMBL" id="SHJ53208.1"/>
    </source>
</evidence>
<organism evidence="2 3">
    <name type="scientific">Anaerotignum lactatifermentans DSM 14214</name>
    <dbReference type="NCBI Taxonomy" id="1121323"/>
    <lineage>
        <taxon>Bacteria</taxon>
        <taxon>Bacillati</taxon>
        <taxon>Bacillota</taxon>
        <taxon>Clostridia</taxon>
        <taxon>Lachnospirales</taxon>
        <taxon>Anaerotignaceae</taxon>
        <taxon>Anaerotignum</taxon>
    </lineage>
</organism>
<feature type="transmembrane region" description="Helical" evidence="1">
    <location>
        <begin position="6"/>
        <end position="28"/>
    </location>
</feature>
<keyword evidence="1" id="KW-1133">Transmembrane helix</keyword>
<keyword evidence="1" id="KW-0472">Membrane</keyword>
<dbReference type="EMBL" id="FRAH01000003">
    <property type="protein sequence ID" value="SHJ53208.1"/>
    <property type="molecule type" value="Genomic_DNA"/>
</dbReference>
<dbReference type="AlphaFoldDB" id="A0A1M6K2R3"/>
<keyword evidence="3" id="KW-1185">Reference proteome</keyword>
<dbReference type="Proteomes" id="UP000183975">
    <property type="component" value="Unassembled WGS sequence"/>
</dbReference>
<evidence type="ECO:0000256" key="1">
    <source>
        <dbReference type="SAM" id="Phobius"/>
    </source>
</evidence>
<proteinExistence type="predicted"/>
<name>A0A1M6K2R3_9FIRM</name>
<gene>
    <name evidence="2" type="ORF">SAMN02745138_00044</name>
</gene>
<keyword evidence="1" id="KW-0812">Transmembrane</keyword>
<feature type="transmembrane region" description="Helical" evidence="1">
    <location>
        <begin position="58"/>
        <end position="80"/>
    </location>
</feature>
<sequence>MAITRTLIFNAILLCLPPIIVLGVFKFFFVQHIRWAAGIVALIDAAVFQTQLFYYESIWLVLFFLVIQLAITGLLSVWLYKKYGQT</sequence>
<accession>A0A1M6K2R3</accession>